<evidence type="ECO:0000313" key="7">
    <source>
        <dbReference type="EMBL" id="EEH58339.1"/>
    </source>
</evidence>
<evidence type="ECO:0000256" key="1">
    <source>
        <dbReference type="ARBA" id="ARBA00000971"/>
    </source>
</evidence>
<dbReference type="PROSITE" id="PS00170">
    <property type="entry name" value="CSA_PPIASE_1"/>
    <property type="match status" value="1"/>
</dbReference>
<evidence type="ECO:0000256" key="5">
    <source>
        <dbReference type="RuleBase" id="RU363019"/>
    </source>
</evidence>
<name>C1MNR9_MICPC</name>
<dbReference type="GeneID" id="9682597"/>
<dbReference type="Proteomes" id="UP000001876">
    <property type="component" value="Unassembled WGS sequence"/>
</dbReference>
<dbReference type="eggNOG" id="KOG0865">
    <property type="taxonomic scope" value="Eukaryota"/>
</dbReference>
<dbReference type="PANTHER" id="PTHR11071:SF561">
    <property type="entry name" value="PEPTIDYL-PROLYL CIS-TRANS ISOMERASE D-RELATED"/>
    <property type="match status" value="1"/>
</dbReference>
<dbReference type="Pfam" id="PF00160">
    <property type="entry name" value="Pro_isomerase"/>
    <property type="match status" value="1"/>
</dbReference>
<comment type="catalytic activity">
    <reaction evidence="1 5">
        <text>[protein]-peptidylproline (omega=180) = [protein]-peptidylproline (omega=0)</text>
        <dbReference type="Rhea" id="RHEA:16237"/>
        <dbReference type="Rhea" id="RHEA-COMP:10747"/>
        <dbReference type="Rhea" id="RHEA-COMP:10748"/>
        <dbReference type="ChEBI" id="CHEBI:83833"/>
        <dbReference type="ChEBI" id="CHEBI:83834"/>
        <dbReference type="EC" id="5.2.1.8"/>
    </reaction>
</comment>
<dbReference type="RefSeq" id="XP_003056694.1">
    <property type="nucleotide sequence ID" value="XM_003056648.1"/>
</dbReference>
<evidence type="ECO:0000313" key="8">
    <source>
        <dbReference type="Proteomes" id="UP000001876"/>
    </source>
</evidence>
<sequence length="154" mass="16646">NPRARLRVEIDGVDVGALVLELFASDAPRTCENFLRLCEGRDRSTRADSNAALDYVGSVFHRIIPGFMAQGGDFERGDGTGGESVFGPTFADESFSRRHDARGALAMANSGRHTNASQFYVTFAPAPRLDGKHVVFGRVTSGFHVLDALERVGS</sequence>
<dbReference type="Gene3D" id="2.40.100.10">
    <property type="entry name" value="Cyclophilin-like"/>
    <property type="match status" value="1"/>
</dbReference>
<keyword evidence="3 5" id="KW-0697">Rotamase</keyword>
<dbReference type="OrthoDB" id="407558at2759"/>
<dbReference type="GO" id="GO:0006457">
    <property type="term" value="P:protein folding"/>
    <property type="evidence" value="ECO:0007669"/>
    <property type="project" value="InterPro"/>
</dbReference>
<comment type="function">
    <text evidence="5">PPIases accelerate the folding of proteins. It catalyzes the cis-trans isomerization of proline imidic peptide bonds in oligopeptides.</text>
</comment>
<evidence type="ECO:0000256" key="2">
    <source>
        <dbReference type="ARBA" id="ARBA00007365"/>
    </source>
</evidence>
<feature type="non-terminal residue" evidence="7">
    <location>
        <position position="1"/>
    </location>
</feature>
<dbReference type="PROSITE" id="PS50072">
    <property type="entry name" value="CSA_PPIASE_2"/>
    <property type="match status" value="1"/>
</dbReference>
<dbReference type="InterPro" id="IPR020892">
    <property type="entry name" value="Cyclophilin-type_PPIase_CS"/>
</dbReference>
<accession>C1MNR9</accession>
<gene>
    <name evidence="7" type="ORF">MICPUCDRAFT_8217</name>
</gene>
<dbReference type="PIRSF" id="PIRSF001467">
    <property type="entry name" value="Peptidylpro_ismrse"/>
    <property type="match status" value="1"/>
</dbReference>
<dbReference type="STRING" id="564608.C1MNR9"/>
<protein>
    <recommendedName>
        <fullName evidence="5">Peptidyl-prolyl cis-trans isomerase</fullName>
        <shortName evidence="5">PPIase</shortName>
        <ecNumber evidence="5">5.2.1.8</ecNumber>
    </recommendedName>
</protein>
<dbReference type="EC" id="5.2.1.8" evidence="5"/>
<dbReference type="KEGG" id="mpp:MICPUCDRAFT_8217"/>
<dbReference type="EMBL" id="GG663737">
    <property type="protein sequence ID" value="EEH58339.1"/>
    <property type="molecule type" value="Genomic_DNA"/>
</dbReference>
<dbReference type="FunFam" id="2.40.100.10:FF:000025">
    <property type="entry name" value="Peptidyl-prolyl cis-trans isomerase CYP19-2"/>
    <property type="match status" value="1"/>
</dbReference>
<dbReference type="SUPFAM" id="SSF50891">
    <property type="entry name" value="Cyclophilin-like"/>
    <property type="match status" value="1"/>
</dbReference>
<proteinExistence type="inferred from homology"/>
<organism evidence="8">
    <name type="scientific">Micromonas pusilla (strain CCMP1545)</name>
    <name type="common">Picoplanktonic green alga</name>
    <dbReference type="NCBI Taxonomy" id="564608"/>
    <lineage>
        <taxon>Eukaryota</taxon>
        <taxon>Viridiplantae</taxon>
        <taxon>Chlorophyta</taxon>
        <taxon>Mamiellophyceae</taxon>
        <taxon>Mamiellales</taxon>
        <taxon>Mamiellaceae</taxon>
        <taxon>Micromonas</taxon>
    </lineage>
</organism>
<dbReference type="PANTHER" id="PTHR11071">
    <property type="entry name" value="PEPTIDYL-PROLYL CIS-TRANS ISOMERASE"/>
    <property type="match status" value="1"/>
</dbReference>
<dbReference type="AlphaFoldDB" id="C1MNR9"/>
<evidence type="ECO:0000256" key="4">
    <source>
        <dbReference type="ARBA" id="ARBA00023235"/>
    </source>
</evidence>
<feature type="domain" description="PPIase cyclophilin-type" evidence="6">
    <location>
        <begin position="5"/>
        <end position="154"/>
    </location>
</feature>
<keyword evidence="4 5" id="KW-0413">Isomerase</keyword>
<evidence type="ECO:0000256" key="3">
    <source>
        <dbReference type="ARBA" id="ARBA00023110"/>
    </source>
</evidence>
<dbReference type="GO" id="GO:0016018">
    <property type="term" value="F:cyclosporin A binding"/>
    <property type="evidence" value="ECO:0007669"/>
    <property type="project" value="TreeGrafter"/>
</dbReference>
<feature type="non-terminal residue" evidence="7">
    <location>
        <position position="154"/>
    </location>
</feature>
<evidence type="ECO:0000259" key="6">
    <source>
        <dbReference type="PROSITE" id="PS50072"/>
    </source>
</evidence>
<dbReference type="InterPro" id="IPR029000">
    <property type="entry name" value="Cyclophilin-like_dom_sf"/>
</dbReference>
<keyword evidence="8" id="KW-1185">Reference proteome</keyword>
<dbReference type="GO" id="GO:0005737">
    <property type="term" value="C:cytoplasm"/>
    <property type="evidence" value="ECO:0007669"/>
    <property type="project" value="TreeGrafter"/>
</dbReference>
<reference evidence="7 8" key="1">
    <citation type="journal article" date="2009" name="Science">
        <title>Green evolution and dynamic adaptations revealed by genomes of the marine picoeukaryotes Micromonas.</title>
        <authorList>
            <person name="Worden A.Z."/>
            <person name="Lee J.H."/>
            <person name="Mock T."/>
            <person name="Rouze P."/>
            <person name="Simmons M.P."/>
            <person name="Aerts A.L."/>
            <person name="Allen A.E."/>
            <person name="Cuvelier M.L."/>
            <person name="Derelle E."/>
            <person name="Everett M.V."/>
            <person name="Foulon E."/>
            <person name="Grimwood J."/>
            <person name="Gundlach H."/>
            <person name="Henrissat B."/>
            <person name="Napoli C."/>
            <person name="McDonald S.M."/>
            <person name="Parker M.S."/>
            <person name="Rombauts S."/>
            <person name="Salamov A."/>
            <person name="Von Dassow P."/>
            <person name="Badger J.H."/>
            <person name="Coutinho P.M."/>
            <person name="Demir E."/>
            <person name="Dubchak I."/>
            <person name="Gentemann C."/>
            <person name="Eikrem W."/>
            <person name="Gready J.E."/>
            <person name="John U."/>
            <person name="Lanier W."/>
            <person name="Lindquist E.A."/>
            <person name="Lucas S."/>
            <person name="Mayer K.F."/>
            <person name="Moreau H."/>
            <person name="Not F."/>
            <person name="Otillar R."/>
            <person name="Panaud O."/>
            <person name="Pangilinan J."/>
            <person name="Paulsen I."/>
            <person name="Piegu B."/>
            <person name="Poliakov A."/>
            <person name="Robbens S."/>
            <person name="Schmutz J."/>
            <person name="Toulza E."/>
            <person name="Wyss T."/>
            <person name="Zelensky A."/>
            <person name="Zhou K."/>
            <person name="Armbrust E.V."/>
            <person name="Bhattacharya D."/>
            <person name="Goodenough U.W."/>
            <person name="Van de Peer Y."/>
            <person name="Grigoriev I.V."/>
        </authorList>
    </citation>
    <scope>NUCLEOTIDE SEQUENCE [LARGE SCALE GENOMIC DNA]</scope>
    <source>
        <strain evidence="7 8">CCMP1545</strain>
    </source>
</reference>
<dbReference type="InterPro" id="IPR024936">
    <property type="entry name" value="Cyclophilin-type_PPIase"/>
</dbReference>
<dbReference type="PRINTS" id="PR00153">
    <property type="entry name" value="CSAPPISMRASE"/>
</dbReference>
<dbReference type="GO" id="GO:0003755">
    <property type="term" value="F:peptidyl-prolyl cis-trans isomerase activity"/>
    <property type="evidence" value="ECO:0007669"/>
    <property type="project" value="UniProtKB-UniRule"/>
</dbReference>
<dbReference type="InterPro" id="IPR002130">
    <property type="entry name" value="Cyclophilin-type_PPIase_dom"/>
</dbReference>
<comment type="similarity">
    <text evidence="2 5">Belongs to the cyclophilin-type PPIase family.</text>
</comment>